<dbReference type="GeneID" id="94843639"/>
<reference evidence="1" key="1">
    <citation type="submission" date="2016-10" db="EMBL/GenBank/DDBJ databases">
        <authorList>
            <person name="Benchimol M."/>
            <person name="Almeida L.G."/>
            <person name="Vasconcelos A.T."/>
            <person name="Perreira-Neves A."/>
            <person name="Rosa I.A."/>
            <person name="Tasca T."/>
            <person name="Bogo M.R."/>
            <person name="de Souza W."/>
        </authorList>
    </citation>
    <scope>NUCLEOTIDE SEQUENCE [LARGE SCALE GENOMIC DNA]</scope>
    <source>
        <strain evidence="1">K</strain>
    </source>
</reference>
<dbReference type="InterPro" id="IPR011989">
    <property type="entry name" value="ARM-like"/>
</dbReference>
<dbReference type="RefSeq" id="XP_068353332.1">
    <property type="nucleotide sequence ID" value="XM_068508935.1"/>
</dbReference>
<dbReference type="VEuPathDB" id="TrichDB:TRFO_33184"/>
<evidence type="ECO:0000313" key="1">
    <source>
        <dbReference type="EMBL" id="OHT00196.1"/>
    </source>
</evidence>
<dbReference type="AlphaFoldDB" id="A0A1J4JRP8"/>
<keyword evidence="2" id="KW-1185">Reference proteome</keyword>
<dbReference type="InterPro" id="IPR016024">
    <property type="entry name" value="ARM-type_fold"/>
</dbReference>
<dbReference type="EMBL" id="MLAK01000967">
    <property type="protein sequence ID" value="OHT00196.1"/>
    <property type="molecule type" value="Genomic_DNA"/>
</dbReference>
<dbReference type="Proteomes" id="UP000179807">
    <property type="component" value="Unassembled WGS sequence"/>
</dbReference>
<gene>
    <name evidence="1" type="ORF">TRFO_33184</name>
</gene>
<sequence length="484" mass="55848">MESYKSPNDINAYYYDRKIYKINQLLPAKDRYNFEEYEEKSFDELLLGLNDSINIIMNYHNNIANLPKAIEILRDIVYHKDFHILPIFNDIQFAQSFFNVINIQSSSMTPTFKHCLEIISNIWYYTSDLSSPITNENIVKAVVRFCGSTNQKEILPYAFFAIANYCGISLEARNGLLSLNIFSALQKYLRQSTCKEPVRSGLRLSLNLMIHGVEDIWSDIRTLIPISRCHIQHVNKCNRELAAKCLNKILNFPQTVQDCIDMQVHIKLYETIKQYKYNNYVFGSALLFVHHGFDEIFTTLEFVQIIHNHLTRLMKSSDHQSDDLTEINQENANYSEENELNCGKDYSTLFTLISKLLPKIHEILYELNTFNLIIKIAREGTFENMTAAAFCLSNYIANAPIQKAAEIGRNGGFEACINILDSDTDSIILENLHAIYILLNFDGVTFIPLAQNNELENILNTINTENQECQEKIAIIHEILNPKE</sequence>
<name>A0A1J4JRP8_9EUKA</name>
<organism evidence="1 2">
    <name type="scientific">Tritrichomonas foetus</name>
    <dbReference type="NCBI Taxonomy" id="1144522"/>
    <lineage>
        <taxon>Eukaryota</taxon>
        <taxon>Metamonada</taxon>
        <taxon>Parabasalia</taxon>
        <taxon>Tritrichomonadida</taxon>
        <taxon>Tritrichomonadidae</taxon>
        <taxon>Tritrichomonas</taxon>
    </lineage>
</organism>
<comment type="caution">
    <text evidence="1">The sequence shown here is derived from an EMBL/GenBank/DDBJ whole genome shotgun (WGS) entry which is preliminary data.</text>
</comment>
<dbReference type="SUPFAM" id="SSF48371">
    <property type="entry name" value="ARM repeat"/>
    <property type="match status" value="1"/>
</dbReference>
<evidence type="ECO:0000313" key="2">
    <source>
        <dbReference type="Proteomes" id="UP000179807"/>
    </source>
</evidence>
<proteinExistence type="predicted"/>
<protein>
    <submittedName>
        <fullName evidence="1">Uncharacterized protein</fullName>
    </submittedName>
</protein>
<accession>A0A1J4JRP8</accession>
<dbReference type="Gene3D" id="1.25.10.10">
    <property type="entry name" value="Leucine-rich Repeat Variant"/>
    <property type="match status" value="1"/>
</dbReference>